<evidence type="ECO:0000256" key="2">
    <source>
        <dbReference type="ARBA" id="ARBA00007853"/>
    </source>
</evidence>
<dbReference type="Gene3D" id="3.10.20.90">
    <property type="entry name" value="Phosphatidylinositol 3-kinase Catalytic Subunit, Chain A, domain 1"/>
    <property type="match status" value="1"/>
</dbReference>
<dbReference type="GO" id="GO:0006355">
    <property type="term" value="P:regulation of DNA-templated transcription"/>
    <property type="evidence" value="ECO:0007669"/>
    <property type="project" value="InterPro"/>
</dbReference>
<comment type="subcellular location">
    <subcellularLocation>
        <location evidence="1 8">Nucleus</location>
    </subcellularLocation>
</comment>
<organism evidence="12">
    <name type="scientific">Thelypteris nipponica</name>
    <dbReference type="NCBI Taxonomy" id="2925009"/>
    <lineage>
        <taxon>Eukaryota</taxon>
        <taxon>Viridiplantae</taxon>
        <taxon>Streptophyta</taxon>
        <taxon>Embryophyta</taxon>
        <taxon>Tracheophyta</taxon>
        <taxon>Polypodiopsida</taxon>
        <taxon>Polypodiidae</taxon>
        <taxon>Polypodiales</taxon>
        <taxon>Aspleniineae</taxon>
        <taxon>Thelypteridaceae</taxon>
        <taxon>Thelypteridoideae</taxon>
        <taxon>Thelypteris</taxon>
    </lineage>
</organism>
<evidence type="ECO:0000256" key="9">
    <source>
        <dbReference type="SAM" id="MobiDB-lite"/>
    </source>
</evidence>
<dbReference type="FunFam" id="2.40.330.10:FF:000001">
    <property type="entry name" value="Auxin response factor"/>
    <property type="match status" value="1"/>
</dbReference>
<feature type="region of interest" description="Disordered" evidence="9">
    <location>
        <begin position="1"/>
        <end position="35"/>
    </location>
</feature>
<feature type="region of interest" description="Disordered" evidence="9">
    <location>
        <begin position="677"/>
        <end position="701"/>
    </location>
</feature>
<evidence type="ECO:0000256" key="8">
    <source>
        <dbReference type="RuleBase" id="RU004561"/>
    </source>
</evidence>
<feature type="compositionally biased region" description="Polar residues" evidence="9">
    <location>
        <begin position="554"/>
        <end position="573"/>
    </location>
</feature>
<evidence type="ECO:0000256" key="5">
    <source>
        <dbReference type="ARBA" id="ARBA00023163"/>
    </source>
</evidence>
<keyword evidence="5 8" id="KW-0804">Transcription</keyword>
<dbReference type="AlphaFoldDB" id="A0A1X9T662"/>
<evidence type="ECO:0000259" key="11">
    <source>
        <dbReference type="PROSITE" id="PS51745"/>
    </source>
</evidence>
<evidence type="ECO:0000259" key="10">
    <source>
        <dbReference type="PROSITE" id="PS50863"/>
    </source>
</evidence>
<dbReference type="Pfam" id="PF06507">
    <property type="entry name" value="ARF_AD"/>
    <property type="match status" value="1"/>
</dbReference>
<evidence type="ECO:0000313" key="12">
    <source>
        <dbReference type="EMBL" id="ARR29272.1"/>
    </source>
</evidence>
<reference evidence="12" key="1">
    <citation type="submission" date="2016-08" db="EMBL/GenBank/DDBJ databases">
        <title>ARF genes in ferns.</title>
        <authorList>
            <person name="Li G.-S."/>
        </authorList>
    </citation>
    <scope>NUCLEOTIDE SEQUENCE</scope>
    <source>
        <strain evidence="12">PnARF2b</strain>
    </source>
</reference>
<dbReference type="Pfam" id="PF02309">
    <property type="entry name" value="AUX_IAA"/>
    <property type="match status" value="1"/>
</dbReference>
<protein>
    <recommendedName>
        <fullName evidence="8">Auxin response factor</fullName>
    </recommendedName>
</protein>
<evidence type="ECO:0000256" key="3">
    <source>
        <dbReference type="ARBA" id="ARBA00023015"/>
    </source>
</evidence>
<feature type="compositionally biased region" description="Polar residues" evidence="9">
    <location>
        <begin position="625"/>
        <end position="637"/>
    </location>
</feature>
<dbReference type="Gene3D" id="2.40.330.10">
    <property type="entry name" value="DNA-binding pseudobarrel domain"/>
    <property type="match status" value="1"/>
</dbReference>
<dbReference type="SUPFAM" id="SSF101936">
    <property type="entry name" value="DNA-binding pseudobarrel domain"/>
    <property type="match status" value="1"/>
</dbReference>
<feature type="domain" description="PB1" evidence="11">
    <location>
        <begin position="752"/>
        <end position="834"/>
    </location>
</feature>
<feature type="domain" description="TF-B3" evidence="10">
    <location>
        <begin position="164"/>
        <end position="265"/>
    </location>
</feature>
<dbReference type="PROSITE" id="PS51745">
    <property type="entry name" value="PB1"/>
    <property type="match status" value="1"/>
</dbReference>
<evidence type="ECO:0000256" key="4">
    <source>
        <dbReference type="ARBA" id="ARBA00023125"/>
    </source>
</evidence>
<keyword evidence="4 8" id="KW-0238">DNA-binding</keyword>
<dbReference type="InterPro" id="IPR033389">
    <property type="entry name" value="AUX/IAA_dom"/>
</dbReference>
<dbReference type="CDD" id="cd10017">
    <property type="entry name" value="B3_DNA"/>
    <property type="match status" value="1"/>
</dbReference>
<sequence>MSPTDPFRHSLYLPTSISPPSPASSAMSNNRHAAPQLSSSLQASELCSAADQSRGKYYEELWQACAGPLVSLPKLNQLVMYLPQGHIEQITASTNQGADCQLPKHDLSPHILCRVMDIKLSAEPETDEVKAQLSLLPEPKGSESHAVAEEELTQAPPKPTVHMFCKTLTASDTSTHGGFSVPRKHAICLPQLDMTRFPPSQELIATDLHGVKWSFRHIYRGQPKRHLLTTGWSVFVSQKRLVAGDAVIFLRGEDGELRVGIRRALRQQNTPPSSVLPSQSMHMGVIATATHAIVARTMFAIYYKPRVSPAEFIIPLERFKSSLSVTLAVGMRFKMKFETEDASERRYNGTITGIEDLDPNRWSGSKWRSVKVGWDEPTIYERHDRVSPWEIELCLNPATPPNPAPGPRCKRMRTNIPAPSAAEHSLVSSGRSKAAFGSMLSANFSTVLQGQEPRALGFMEESFHNGPHHRPPPRQLHHSQHGLHSQSPLPPLQQPWNVHKQGNAELFWGISGQDCRGSYTFPSFVTSQQQQQQQQQHFISDSSMKFSPALAMSNEHSSPSISRSSLDNSNWQSKSLQHLGSPLPISDSNSSWLVNPIMSMHNPKVPGFPSSSLGFLEKTNTSLPQSMQNQAPLSQHASFAPTWQAKSRPELETEPPMPSIAAAATGEAHTEYRLFGFSLTDPPAPAKPIAAKEQTSPDGSNIQVSDLEHEVEQPNKNGSTVDMSTTSLEQEKLGATHNLSKEGQSRNQYAVRSCTKVIKKGSIVGRGVDLSKLGGYDQLFDELERMFHLQGQLRAKDKGWQVAYSDNEDDMLEVGDDPWGEFCNMARKIHILSREEVAQGSKRAGHATALHKEEKEVIL</sequence>
<dbReference type="FunFam" id="2.30.30.1040:FF:000001">
    <property type="entry name" value="Auxin response factor"/>
    <property type="match status" value="1"/>
</dbReference>
<feature type="region of interest" description="Disordered" evidence="9">
    <location>
        <begin position="625"/>
        <end position="656"/>
    </location>
</feature>
<dbReference type="SMART" id="SM01019">
    <property type="entry name" value="B3"/>
    <property type="match status" value="1"/>
</dbReference>
<feature type="region of interest" description="Disordered" evidence="9">
    <location>
        <begin position="550"/>
        <end position="573"/>
    </location>
</feature>
<accession>A0A1X9T662</accession>
<dbReference type="Gene3D" id="2.30.30.1040">
    <property type="match status" value="1"/>
</dbReference>
<name>A0A1X9T662_9MONI</name>
<comment type="function">
    <text evidence="8">Auxin response factors (ARFs) are transcriptional factors that bind specifically to the DNA sequence 5'-TGTCTC-3' found in the auxin-responsive promoter elements (AuxREs).</text>
</comment>
<comment type="subunit">
    <text evidence="8">Homodimers and heterodimers.</text>
</comment>
<dbReference type="PROSITE" id="PS50863">
    <property type="entry name" value="B3"/>
    <property type="match status" value="1"/>
</dbReference>
<dbReference type="SUPFAM" id="SSF54277">
    <property type="entry name" value="CAD &amp; PB1 domains"/>
    <property type="match status" value="1"/>
</dbReference>
<dbReference type="InterPro" id="IPR044835">
    <property type="entry name" value="ARF_plant"/>
</dbReference>
<dbReference type="GO" id="GO:0005634">
    <property type="term" value="C:nucleus"/>
    <property type="evidence" value="ECO:0007669"/>
    <property type="project" value="UniProtKB-SubCell"/>
</dbReference>
<dbReference type="InterPro" id="IPR003340">
    <property type="entry name" value="B3_DNA-bd"/>
</dbReference>
<evidence type="ECO:0000256" key="6">
    <source>
        <dbReference type="ARBA" id="ARBA00023242"/>
    </source>
</evidence>
<keyword evidence="7 8" id="KW-0927">Auxin signaling pathway</keyword>
<gene>
    <name evidence="12" type="primary">ARF2</name>
</gene>
<keyword evidence="6 8" id="KW-0539">Nucleus</keyword>
<feature type="compositionally biased region" description="Low complexity" evidence="9">
    <location>
        <begin position="23"/>
        <end position="35"/>
    </location>
</feature>
<feature type="compositionally biased region" description="Basic residues" evidence="9">
    <location>
        <begin position="466"/>
        <end position="481"/>
    </location>
</feature>
<dbReference type="Pfam" id="PF02362">
    <property type="entry name" value="B3"/>
    <property type="match status" value="1"/>
</dbReference>
<evidence type="ECO:0000256" key="1">
    <source>
        <dbReference type="ARBA" id="ARBA00004123"/>
    </source>
</evidence>
<dbReference type="InterPro" id="IPR010525">
    <property type="entry name" value="ARF_dom"/>
</dbReference>
<dbReference type="InterPro" id="IPR053793">
    <property type="entry name" value="PB1-like"/>
</dbReference>
<keyword evidence="3 8" id="KW-0805">Transcription regulation</keyword>
<dbReference type="PANTHER" id="PTHR31384:SF1">
    <property type="entry name" value="AUXIN RESPONSE FACTOR 9"/>
    <property type="match status" value="1"/>
</dbReference>
<comment type="similarity">
    <text evidence="2 8">Belongs to the ARF family.</text>
</comment>
<dbReference type="EMBL" id="KX784825">
    <property type="protein sequence ID" value="ARR29272.1"/>
    <property type="molecule type" value="mRNA"/>
</dbReference>
<proteinExistence type="evidence at transcript level"/>
<evidence type="ECO:0000256" key="7">
    <source>
        <dbReference type="ARBA" id="ARBA00023294"/>
    </source>
</evidence>
<dbReference type="GO" id="GO:0009734">
    <property type="term" value="P:auxin-activated signaling pathway"/>
    <property type="evidence" value="ECO:0007669"/>
    <property type="project" value="UniProtKB-KW"/>
</dbReference>
<dbReference type="PANTHER" id="PTHR31384">
    <property type="entry name" value="AUXIN RESPONSE FACTOR 4-RELATED"/>
    <property type="match status" value="1"/>
</dbReference>
<dbReference type="InterPro" id="IPR015300">
    <property type="entry name" value="DNA-bd_pseudobarrel_sf"/>
</dbReference>
<dbReference type="GO" id="GO:0003677">
    <property type="term" value="F:DNA binding"/>
    <property type="evidence" value="ECO:0007669"/>
    <property type="project" value="UniProtKB-KW"/>
</dbReference>
<feature type="region of interest" description="Disordered" evidence="9">
    <location>
        <begin position="461"/>
        <end position="496"/>
    </location>
</feature>